<dbReference type="EMBL" id="JRKL02004065">
    <property type="protein sequence ID" value="KAF3953452.1"/>
    <property type="molecule type" value="Genomic_DNA"/>
</dbReference>
<organism evidence="1 2">
    <name type="scientific">Castanea mollissima</name>
    <name type="common">Chinese chestnut</name>
    <dbReference type="NCBI Taxonomy" id="60419"/>
    <lineage>
        <taxon>Eukaryota</taxon>
        <taxon>Viridiplantae</taxon>
        <taxon>Streptophyta</taxon>
        <taxon>Embryophyta</taxon>
        <taxon>Tracheophyta</taxon>
        <taxon>Spermatophyta</taxon>
        <taxon>Magnoliopsida</taxon>
        <taxon>eudicotyledons</taxon>
        <taxon>Gunneridae</taxon>
        <taxon>Pentapetalae</taxon>
        <taxon>rosids</taxon>
        <taxon>fabids</taxon>
        <taxon>Fagales</taxon>
        <taxon>Fagaceae</taxon>
        <taxon>Castanea</taxon>
    </lineage>
</organism>
<keyword evidence="2" id="KW-1185">Reference proteome</keyword>
<protein>
    <submittedName>
        <fullName evidence="1">Uncharacterized protein</fullName>
    </submittedName>
</protein>
<proteinExistence type="predicted"/>
<dbReference type="OrthoDB" id="10607355at2759"/>
<evidence type="ECO:0000313" key="2">
    <source>
        <dbReference type="Proteomes" id="UP000737018"/>
    </source>
</evidence>
<comment type="caution">
    <text evidence="1">The sequence shown here is derived from an EMBL/GenBank/DDBJ whole genome shotgun (WGS) entry which is preliminary data.</text>
</comment>
<dbReference type="AlphaFoldDB" id="A0A8J4QKC4"/>
<accession>A0A8J4QKC4</accession>
<name>A0A8J4QKC4_9ROSI</name>
<reference evidence="1" key="1">
    <citation type="submission" date="2020-03" db="EMBL/GenBank/DDBJ databases">
        <title>Castanea mollissima Vanexum genome sequencing.</title>
        <authorList>
            <person name="Staton M."/>
        </authorList>
    </citation>
    <scope>NUCLEOTIDE SEQUENCE</scope>
    <source>
        <tissue evidence="1">Leaf</tissue>
    </source>
</reference>
<dbReference type="Proteomes" id="UP000737018">
    <property type="component" value="Unassembled WGS sequence"/>
</dbReference>
<evidence type="ECO:0000313" key="1">
    <source>
        <dbReference type="EMBL" id="KAF3953452.1"/>
    </source>
</evidence>
<gene>
    <name evidence="1" type="ORF">CMV_021108</name>
</gene>
<sequence length="105" mass="11791">MGRFWVVEVACGWFVANGWSDEGARPLLWGRRRLWVCGYGGRCLWVCGYGGYGLDETHGKWGAVSGLYRLDAGGGWSEEGDRFRGRRCPLRMVGMVRTLLLVCRG</sequence>